<keyword evidence="1" id="KW-0732">Signal</keyword>
<comment type="caution">
    <text evidence="2">The sequence shown here is derived from an EMBL/GenBank/DDBJ whole genome shotgun (WGS) entry which is preliminary data.</text>
</comment>
<evidence type="ECO:0000256" key="1">
    <source>
        <dbReference type="SAM" id="SignalP"/>
    </source>
</evidence>
<gene>
    <name evidence="2" type="ORF">ABC974_19785</name>
</gene>
<dbReference type="RefSeq" id="WP_343888784.1">
    <property type="nucleotide sequence ID" value="NZ_BAAAEH010000013.1"/>
</dbReference>
<dbReference type="Proteomes" id="UP001419910">
    <property type="component" value="Unassembled WGS sequence"/>
</dbReference>
<organism evidence="2 3">
    <name type="scientific">Sphingomonas oligophenolica</name>
    <dbReference type="NCBI Taxonomy" id="301154"/>
    <lineage>
        <taxon>Bacteria</taxon>
        <taxon>Pseudomonadati</taxon>
        <taxon>Pseudomonadota</taxon>
        <taxon>Alphaproteobacteria</taxon>
        <taxon>Sphingomonadales</taxon>
        <taxon>Sphingomonadaceae</taxon>
        <taxon>Sphingomonas</taxon>
    </lineage>
</organism>
<feature type="chain" id="PRO_5046749201" evidence="1">
    <location>
        <begin position="21"/>
        <end position="97"/>
    </location>
</feature>
<protein>
    <submittedName>
        <fullName evidence="2">Uncharacterized protein</fullName>
    </submittedName>
</protein>
<accession>A0ABU9Y7V1</accession>
<reference evidence="2 3" key="1">
    <citation type="submission" date="2024-05" db="EMBL/GenBank/DDBJ databases">
        <authorList>
            <person name="Liu Q."/>
            <person name="Xin Y.-H."/>
        </authorList>
    </citation>
    <scope>NUCLEOTIDE SEQUENCE [LARGE SCALE GENOMIC DNA]</scope>
    <source>
        <strain evidence="2 3">CGMCC 1.10181</strain>
    </source>
</reference>
<proteinExistence type="predicted"/>
<evidence type="ECO:0000313" key="3">
    <source>
        <dbReference type="Proteomes" id="UP001419910"/>
    </source>
</evidence>
<keyword evidence="3" id="KW-1185">Reference proteome</keyword>
<dbReference type="EMBL" id="JBDIME010000021">
    <property type="protein sequence ID" value="MEN2791883.1"/>
    <property type="molecule type" value="Genomic_DNA"/>
</dbReference>
<evidence type="ECO:0000313" key="2">
    <source>
        <dbReference type="EMBL" id="MEN2791883.1"/>
    </source>
</evidence>
<name>A0ABU9Y7V1_9SPHN</name>
<feature type="signal peptide" evidence="1">
    <location>
        <begin position="1"/>
        <end position="20"/>
    </location>
</feature>
<sequence>MTKTLLAAALFASLAAPAFASDTPAERTFTRDGETYVYTTQIKTDRVVITGRSHPDGGPFELVVRGDSVTGFSGGIPVSFFMKGVQAKLMPAKLAAR</sequence>